<keyword evidence="3" id="KW-1185">Reference proteome</keyword>
<evidence type="ECO:0000313" key="3">
    <source>
        <dbReference type="Proteomes" id="UP001497516"/>
    </source>
</evidence>
<reference evidence="2 3" key="1">
    <citation type="submission" date="2024-04" db="EMBL/GenBank/DDBJ databases">
        <authorList>
            <person name="Fracassetti M."/>
        </authorList>
    </citation>
    <scope>NUCLEOTIDE SEQUENCE [LARGE SCALE GENOMIC DNA]</scope>
</reference>
<feature type="region of interest" description="Disordered" evidence="1">
    <location>
        <begin position="1"/>
        <end position="34"/>
    </location>
</feature>
<feature type="compositionally biased region" description="Basic and acidic residues" evidence="1">
    <location>
        <begin position="8"/>
        <end position="34"/>
    </location>
</feature>
<accession>A0AAV2DKR4</accession>
<dbReference type="AlphaFoldDB" id="A0AAV2DKR4"/>
<evidence type="ECO:0000256" key="1">
    <source>
        <dbReference type="SAM" id="MobiDB-lite"/>
    </source>
</evidence>
<protein>
    <submittedName>
        <fullName evidence="2">Uncharacterized protein</fullName>
    </submittedName>
</protein>
<gene>
    <name evidence="2" type="ORF">LTRI10_LOCUS15989</name>
</gene>
<name>A0AAV2DKR4_9ROSI</name>
<evidence type="ECO:0000313" key="2">
    <source>
        <dbReference type="EMBL" id="CAL1374100.1"/>
    </source>
</evidence>
<organism evidence="2 3">
    <name type="scientific">Linum trigynum</name>
    <dbReference type="NCBI Taxonomy" id="586398"/>
    <lineage>
        <taxon>Eukaryota</taxon>
        <taxon>Viridiplantae</taxon>
        <taxon>Streptophyta</taxon>
        <taxon>Embryophyta</taxon>
        <taxon>Tracheophyta</taxon>
        <taxon>Spermatophyta</taxon>
        <taxon>Magnoliopsida</taxon>
        <taxon>eudicotyledons</taxon>
        <taxon>Gunneridae</taxon>
        <taxon>Pentapetalae</taxon>
        <taxon>rosids</taxon>
        <taxon>fabids</taxon>
        <taxon>Malpighiales</taxon>
        <taxon>Linaceae</taxon>
        <taxon>Linum</taxon>
    </lineage>
</organism>
<dbReference type="EMBL" id="OZ034816">
    <property type="protein sequence ID" value="CAL1374100.1"/>
    <property type="molecule type" value="Genomic_DNA"/>
</dbReference>
<dbReference type="Proteomes" id="UP001497516">
    <property type="component" value="Chromosome 3"/>
</dbReference>
<proteinExistence type="predicted"/>
<sequence length="91" mass="9918">MGRGGGGAEREVRSHGEERPETKSAREGLDETTMAREIENREWGAGNWNGDWWAVALQGEGFSSPLVSGFAKGPKVQKTKTPKPIYAVFAI</sequence>